<feature type="region of interest" description="Disordered" evidence="1">
    <location>
        <begin position="1"/>
        <end position="27"/>
    </location>
</feature>
<dbReference type="VEuPathDB" id="ToxoDB:CSUI_010276"/>
<dbReference type="GeneID" id="94433592"/>
<keyword evidence="2" id="KW-0472">Membrane</keyword>
<proteinExistence type="predicted"/>
<accession>A0A2C6KHA5</accession>
<evidence type="ECO:0000256" key="1">
    <source>
        <dbReference type="SAM" id="MobiDB-lite"/>
    </source>
</evidence>
<comment type="caution">
    <text evidence="2">The sequence shown here is derived from an EMBL/GenBank/DDBJ whole genome shotgun (WGS) entry which is preliminary data.</text>
</comment>
<feature type="non-terminal residue" evidence="2">
    <location>
        <position position="1"/>
    </location>
</feature>
<dbReference type="OrthoDB" id="391274at2759"/>
<organism evidence="2 3">
    <name type="scientific">Cystoisospora suis</name>
    <dbReference type="NCBI Taxonomy" id="483139"/>
    <lineage>
        <taxon>Eukaryota</taxon>
        <taxon>Sar</taxon>
        <taxon>Alveolata</taxon>
        <taxon>Apicomplexa</taxon>
        <taxon>Conoidasida</taxon>
        <taxon>Coccidia</taxon>
        <taxon>Eucoccidiorida</taxon>
        <taxon>Eimeriorina</taxon>
        <taxon>Sarcocystidae</taxon>
        <taxon>Cystoisospora</taxon>
    </lineage>
</organism>
<keyword evidence="3" id="KW-1185">Reference proteome</keyword>
<dbReference type="Proteomes" id="UP000221165">
    <property type="component" value="Unassembled WGS sequence"/>
</dbReference>
<reference evidence="2 3" key="1">
    <citation type="journal article" date="2017" name="Int. J. Parasitol.">
        <title>The genome of the protozoan parasite Cystoisospora suis and a reverse vaccinology approach to identify vaccine candidates.</title>
        <authorList>
            <person name="Palmieri N."/>
            <person name="Shrestha A."/>
            <person name="Ruttkowski B."/>
            <person name="Beck T."/>
            <person name="Vogl C."/>
            <person name="Tomley F."/>
            <person name="Blake D.P."/>
            <person name="Joachim A."/>
        </authorList>
    </citation>
    <scope>NUCLEOTIDE SEQUENCE [LARGE SCALE GENOMIC DNA]</scope>
    <source>
        <strain evidence="2 3">Wien I</strain>
    </source>
</reference>
<dbReference type="EMBL" id="MIGC01007022">
    <property type="protein sequence ID" value="PHJ15912.1"/>
    <property type="molecule type" value="Genomic_DNA"/>
</dbReference>
<feature type="compositionally biased region" description="Low complexity" evidence="1">
    <location>
        <begin position="8"/>
        <end position="18"/>
    </location>
</feature>
<evidence type="ECO:0000313" key="2">
    <source>
        <dbReference type="EMBL" id="PHJ15912.1"/>
    </source>
</evidence>
<evidence type="ECO:0000313" key="3">
    <source>
        <dbReference type="Proteomes" id="UP000221165"/>
    </source>
</evidence>
<gene>
    <name evidence="2" type="ORF">CSUI_010276</name>
</gene>
<name>A0A2C6KHA5_9APIC</name>
<dbReference type="AlphaFoldDB" id="A0A2C6KHA5"/>
<sequence length="70" mass="7346">GGGGGGDPMLSSSSPGDPEFSQLEYQPRGDEGGVIATVSLMIFLNCRHMLAPIAINQLLVGPNMIKAIRY</sequence>
<dbReference type="RefSeq" id="XP_067917644.1">
    <property type="nucleotide sequence ID" value="XM_068070381.1"/>
</dbReference>
<feature type="non-terminal residue" evidence="2">
    <location>
        <position position="70"/>
    </location>
</feature>
<keyword evidence="2" id="KW-0812">Transmembrane</keyword>
<protein>
    <submittedName>
        <fullName evidence="2">Transmembrane</fullName>
    </submittedName>
</protein>